<dbReference type="FunFam" id="3.30.60.90:FF:000001">
    <property type="entry name" value="Dystrophin isoform 2"/>
    <property type="match status" value="1"/>
</dbReference>
<dbReference type="SUPFAM" id="SSF57850">
    <property type="entry name" value="RING/U-box"/>
    <property type="match status" value="1"/>
</dbReference>
<dbReference type="PROSITE" id="PS01357">
    <property type="entry name" value="ZF_ZZ_1"/>
    <property type="match status" value="1"/>
</dbReference>
<dbReference type="SMART" id="SM00150">
    <property type="entry name" value="SPEC"/>
    <property type="match status" value="2"/>
</dbReference>
<feature type="domain" description="ZZ-type" evidence="10">
    <location>
        <begin position="536"/>
        <end position="592"/>
    </location>
</feature>
<evidence type="ECO:0000256" key="1">
    <source>
        <dbReference type="ARBA" id="ARBA00004202"/>
    </source>
</evidence>
<evidence type="ECO:0000256" key="4">
    <source>
        <dbReference type="ARBA" id="ARBA00022771"/>
    </source>
</evidence>
<dbReference type="FunFam" id="1.20.58.60:FF:000056">
    <property type="entry name" value="utrophin isoform X1"/>
    <property type="match status" value="1"/>
</dbReference>
<keyword evidence="5" id="KW-0862">Zinc</keyword>
<evidence type="ECO:0000256" key="9">
    <source>
        <dbReference type="SAM" id="MobiDB-lite"/>
    </source>
</evidence>
<feature type="coiled-coil region" evidence="8">
    <location>
        <begin position="711"/>
        <end position="745"/>
    </location>
</feature>
<evidence type="ECO:0000256" key="3">
    <source>
        <dbReference type="ARBA" id="ARBA00022723"/>
    </source>
</evidence>
<dbReference type="Gene3D" id="3.30.60.90">
    <property type="match status" value="1"/>
</dbReference>
<keyword evidence="6" id="KW-0472">Membrane</keyword>
<accession>A0A8C9FBV0</accession>
<dbReference type="PROSITE" id="PS50135">
    <property type="entry name" value="ZF_ZZ_2"/>
    <property type="match status" value="1"/>
</dbReference>
<evidence type="ECO:0000313" key="12">
    <source>
        <dbReference type="Proteomes" id="UP000694428"/>
    </source>
</evidence>
<keyword evidence="2" id="KW-1003">Cell membrane</keyword>
<dbReference type="SUPFAM" id="SSF46966">
    <property type="entry name" value="Spectrin repeat"/>
    <property type="match status" value="1"/>
</dbReference>
<dbReference type="Proteomes" id="UP000694428">
    <property type="component" value="Unplaced"/>
</dbReference>
<evidence type="ECO:0000259" key="10">
    <source>
        <dbReference type="PROSITE" id="PS50135"/>
    </source>
</evidence>
<evidence type="ECO:0000256" key="8">
    <source>
        <dbReference type="SAM" id="Coils"/>
    </source>
</evidence>
<dbReference type="InterPro" id="IPR050774">
    <property type="entry name" value="KCMF1/Dystrophin"/>
</dbReference>
<dbReference type="CDD" id="cd00176">
    <property type="entry name" value="SPEC"/>
    <property type="match status" value="1"/>
</dbReference>
<dbReference type="Pfam" id="PF09068">
    <property type="entry name" value="EF-hand_2"/>
    <property type="match status" value="1"/>
</dbReference>
<dbReference type="Pfam" id="PF00435">
    <property type="entry name" value="Spectrin"/>
    <property type="match status" value="1"/>
</dbReference>
<keyword evidence="8" id="KW-0175">Coiled coil</keyword>
<keyword evidence="12" id="KW-1185">Reference proteome</keyword>
<dbReference type="FunFam" id="1.10.238.10:FF:000008">
    <property type="entry name" value="Dystrophin isoform 2"/>
    <property type="match status" value="1"/>
</dbReference>
<reference evidence="11" key="1">
    <citation type="submission" date="2025-08" db="UniProtKB">
        <authorList>
            <consortium name="Ensembl"/>
        </authorList>
    </citation>
    <scope>IDENTIFICATION</scope>
</reference>
<reference evidence="11" key="2">
    <citation type="submission" date="2025-09" db="UniProtKB">
        <authorList>
            <consortium name="Ensembl"/>
        </authorList>
    </citation>
    <scope>IDENTIFICATION</scope>
</reference>
<dbReference type="InterPro" id="IPR002017">
    <property type="entry name" value="Spectrin_repeat"/>
</dbReference>
<comment type="subcellular location">
    <subcellularLocation>
        <location evidence="1">Cell membrane</location>
        <topology evidence="1">Peripheral membrane protein</topology>
    </subcellularLocation>
</comment>
<dbReference type="InterPro" id="IPR011992">
    <property type="entry name" value="EF-hand-dom_pair"/>
</dbReference>
<dbReference type="InterPro" id="IPR000433">
    <property type="entry name" value="Znf_ZZ"/>
</dbReference>
<dbReference type="InterPro" id="IPR018159">
    <property type="entry name" value="Spectrin/alpha-actinin"/>
</dbReference>
<dbReference type="InterPro" id="IPR015153">
    <property type="entry name" value="EF-hand_dom_typ1"/>
</dbReference>
<feature type="coiled-coil region" evidence="8">
    <location>
        <begin position="196"/>
        <end position="230"/>
    </location>
</feature>
<dbReference type="AlphaFoldDB" id="A0A8C9FBV0"/>
<feature type="coiled-coil region" evidence="8">
    <location>
        <begin position="68"/>
        <end position="139"/>
    </location>
</feature>
<evidence type="ECO:0000256" key="6">
    <source>
        <dbReference type="ARBA" id="ARBA00023136"/>
    </source>
</evidence>
<feature type="region of interest" description="Disordered" evidence="9">
    <location>
        <begin position="815"/>
        <end position="834"/>
    </location>
</feature>
<feature type="compositionally biased region" description="Polar residues" evidence="9">
    <location>
        <begin position="820"/>
        <end position="832"/>
    </location>
</feature>
<name>A0A8C9FBV0_PAVCR</name>
<dbReference type="Gene3D" id="1.10.238.10">
    <property type="entry name" value="EF-hand"/>
    <property type="match status" value="2"/>
</dbReference>
<dbReference type="GO" id="GO:0008270">
    <property type="term" value="F:zinc ion binding"/>
    <property type="evidence" value="ECO:0007669"/>
    <property type="project" value="UniProtKB-KW"/>
</dbReference>
<dbReference type="GO" id="GO:0045202">
    <property type="term" value="C:synapse"/>
    <property type="evidence" value="ECO:0007669"/>
    <property type="project" value="GOC"/>
</dbReference>
<protein>
    <recommendedName>
        <fullName evidence="10">ZZ-type domain-containing protein</fullName>
    </recommendedName>
</protein>
<dbReference type="SUPFAM" id="SSF47473">
    <property type="entry name" value="EF-hand"/>
    <property type="match status" value="2"/>
</dbReference>
<proteinExistence type="predicted"/>
<dbReference type="PANTHER" id="PTHR12268">
    <property type="entry name" value="E3 UBIQUITIN-PROTEIN LIGASE KCMF1"/>
    <property type="match status" value="1"/>
</dbReference>
<sequence>MSGLFLLIFQDIQAEIDAHNDIFKSIDGNRQKMVKALGNSEEAALLQHRLDDMNQRWNDLKVKSANIRAHLEASAEKWNRLLTSLEELIKWLNTKDEELKKQMPIGGDVPTLQQQYDHCKALRRELKDKEQTILNAVDQARIFLADQPIEGPEEPRRSVPSKTELTPEEKAMRIAKAMRKQSSEVKEKWENLNASASIWQKQVDKALEKLKDLQCAMDDLDADLKEAENVRNGWKPVGDLLIDSLPDHIEKTTVSTVSVASENRYYSFYRVIAVSVEDRLKQLQEAHRDFGPASQHFLSSKFFELIGIHETQTTCWDHPKMTDLFQSLADLNNVRFSAYRTAIKIRRLQKALCLDLLELNTTTEIFKQHKLSQNDQLIGVQDVISCLTTIYSGLEEKHNDMVNVPLCVDMCLNWLLNVYDRHCKVVVGVLKQGVDHLVPLVDVTDLFKEVSGPTEMCDQRQLGLLLHDAIQIPRQLGEVAAFGGSNIEPSVRSCFQQNHNKPEITVKQFIDWMRLEPQSMVWLPVLHRVAAAETAKHQAKCNICKECPIVGFRYRSLKHFNYDVCQSCFFSGRTAKGHKLHYPMVEYCIPTTSGEDVRDFTKVLKNKFRSKKYFSKHPRLGYLPVQTVLEGDNLETPSQSPQLFHDDTHSRIEQYATRLAQMERTNGSFLTDSSSTTGSVEDEHALIQQYCQTLGGESPVSQPQSPAQILKSVEKEERGELERIIADLEEEQRSLQIEYEQLKEQHLRRGINPLASPPDSIVSPQHVSEDAELIAEAKLLRQHKGRLEARMQILEDHNKQLESQLHRLRQLLEQPESDSRVNGASPCTSPQHSALGYPLDQETSSQFHQAGEYDLLVPPHDTSTDLTDVMEQINSTFPACCCKCNKISL</sequence>
<keyword evidence="4 7" id="KW-0863">Zinc-finger</keyword>
<evidence type="ECO:0000256" key="2">
    <source>
        <dbReference type="ARBA" id="ARBA00022475"/>
    </source>
</evidence>
<evidence type="ECO:0000256" key="7">
    <source>
        <dbReference type="PROSITE-ProRule" id="PRU00228"/>
    </source>
</evidence>
<dbReference type="Pfam" id="PF00569">
    <property type="entry name" value="ZZ"/>
    <property type="match status" value="1"/>
</dbReference>
<dbReference type="GO" id="GO:0005886">
    <property type="term" value="C:plasma membrane"/>
    <property type="evidence" value="ECO:0007669"/>
    <property type="project" value="UniProtKB-SubCell"/>
</dbReference>
<dbReference type="Gene3D" id="1.20.58.60">
    <property type="match status" value="2"/>
</dbReference>
<evidence type="ECO:0000256" key="5">
    <source>
        <dbReference type="ARBA" id="ARBA00022833"/>
    </source>
</evidence>
<dbReference type="GO" id="GO:0099536">
    <property type="term" value="P:synaptic signaling"/>
    <property type="evidence" value="ECO:0007669"/>
    <property type="project" value="TreeGrafter"/>
</dbReference>
<dbReference type="PANTHER" id="PTHR12268:SF26">
    <property type="entry name" value="UTROPHIN"/>
    <property type="match status" value="1"/>
</dbReference>
<dbReference type="Pfam" id="PF09069">
    <property type="entry name" value="EF-hand_3"/>
    <property type="match status" value="1"/>
</dbReference>
<keyword evidence="3" id="KW-0479">Metal-binding</keyword>
<dbReference type="InterPro" id="IPR043145">
    <property type="entry name" value="Znf_ZZ_sf"/>
</dbReference>
<dbReference type="InterPro" id="IPR015154">
    <property type="entry name" value="EF-hand_dom_typ2"/>
</dbReference>
<organism evidence="11 12">
    <name type="scientific">Pavo cristatus</name>
    <name type="common">Indian peafowl</name>
    <name type="synonym">Blue peafowl</name>
    <dbReference type="NCBI Taxonomy" id="9049"/>
    <lineage>
        <taxon>Eukaryota</taxon>
        <taxon>Metazoa</taxon>
        <taxon>Chordata</taxon>
        <taxon>Craniata</taxon>
        <taxon>Vertebrata</taxon>
        <taxon>Euteleostomi</taxon>
        <taxon>Archelosauria</taxon>
        <taxon>Archosauria</taxon>
        <taxon>Dinosauria</taxon>
        <taxon>Saurischia</taxon>
        <taxon>Theropoda</taxon>
        <taxon>Coelurosauria</taxon>
        <taxon>Aves</taxon>
        <taxon>Neognathae</taxon>
        <taxon>Galloanserae</taxon>
        <taxon>Galliformes</taxon>
        <taxon>Phasianidae</taxon>
        <taxon>Phasianinae</taxon>
        <taxon>Pavo</taxon>
    </lineage>
</organism>
<dbReference type="CDD" id="cd02334">
    <property type="entry name" value="ZZ_dystrophin"/>
    <property type="match status" value="1"/>
</dbReference>
<dbReference type="SMART" id="SM00291">
    <property type="entry name" value="ZnF_ZZ"/>
    <property type="match status" value="1"/>
</dbReference>
<evidence type="ECO:0000313" key="11">
    <source>
        <dbReference type="Ensembl" id="ENSPSTP00000013520.1"/>
    </source>
</evidence>
<dbReference type="Ensembl" id="ENSPSTT00000014175.1">
    <property type="protein sequence ID" value="ENSPSTP00000013520.1"/>
    <property type="gene ID" value="ENSPSTG00000009563.1"/>
</dbReference>